<evidence type="ECO:0000256" key="5">
    <source>
        <dbReference type="ARBA" id="ARBA00022729"/>
    </source>
</evidence>
<dbReference type="InterPro" id="IPR018391">
    <property type="entry name" value="PQQ_b-propeller_rpt"/>
</dbReference>
<dbReference type="Gene3D" id="2.140.10.10">
    <property type="entry name" value="Quinoprotein alcohol dehydrogenase-like superfamily"/>
    <property type="match status" value="1"/>
</dbReference>
<keyword evidence="6" id="KW-0574">Periplasm</keyword>
<evidence type="ECO:0000256" key="4">
    <source>
        <dbReference type="ARBA" id="ARBA00022723"/>
    </source>
</evidence>
<keyword evidence="5 11" id="KW-0732">Signal</keyword>
<accession>A0ABZ0Y119</accession>
<dbReference type="InterPro" id="IPR011047">
    <property type="entry name" value="Quinoprotein_ADH-like_sf"/>
</dbReference>
<comment type="similarity">
    <text evidence="3">Belongs to the bacterial PQQ dehydrogenase family.</text>
</comment>
<feature type="chain" id="PRO_5046723910" evidence="11">
    <location>
        <begin position="24"/>
        <end position="623"/>
    </location>
</feature>
<feature type="signal peptide" evidence="11">
    <location>
        <begin position="1"/>
        <end position="23"/>
    </location>
</feature>
<dbReference type="InterPro" id="IPR002372">
    <property type="entry name" value="PQQ_rpt_dom"/>
</dbReference>
<proteinExistence type="inferred from homology"/>
<feature type="region of interest" description="Disordered" evidence="10">
    <location>
        <begin position="229"/>
        <end position="273"/>
    </location>
</feature>
<dbReference type="GeneID" id="43166436"/>
<evidence type="ECO:0000259" key="12">
    <source>
        <dbReference type="Pfam" id="PF01011"/>
    </source>
</evidence>
<dbReference type="InterPro" id="IPR034119">
    <property type="entry name" value="ADHI"/>
</dbReference>
<evidence type="ECO:0000256" key="10">
    <source>
        <dbReference type="SAM" id="MobiDB-lite"/>
    </source>
</evidence>
<dbReference type="Pfam" id="PF01011">
    <property type="entry name" value="PQQ"/>
    <property type="match status" value="2"/>
</dbReference>
<evidence type="ECO:0000256" key="9">
    <source>
        <dbReference type="ARBA" id="ARBA00023157"/>
    </source>
</evidence>
<feature type="domain" description="Pyrrolo-quinoline quinone repeat" evidence="12">
    <location>
        <begin position="492"/>
        <end position="577"/>
    </location>
</feature>
<dbReference type="SUPFAM" id="SSF50998">
    <property type="entry name" value="Quinoprotein alcohol dehydrogenase-like"/>
    <property type="match status" value="1"/>
</dbReference>
<evidence type="ECO:0000256" key="6">
    <source>
        <dbReference type="ARBA" id="ARBA00022764"/>
    </source>
</evidence>
<organism evidence="13 14">
    <name type="scientific">Duganella zoogloeoides</name>
    <dbReference type="NCBI Taxonomy" id="75659"/>
    <lineage>
        <taxon>Bacteria</taxon>
        <taxon>Pseudomonadati</taxon>
        <taxon>Pseudomonadota</taxon>
        <taxon>Betaproteobacteria</taxon>
        <taxon>Burkholderiales</taxon>
        <taxon>Oxalobacteraceae</taxon>
        <taxon>Telluria group</taxon>
        <taxon>Duganella</taxon>
    </lineage>
</organism>
<sequence>MQPVFPRPIAAAILVLIAGASHAADTKVTWDDIANADQGTKQVLSYGLGLKAQRHSLAKRINTKNVDQIVPAWTFSFGGEKQRGQEAQALVHDGIIYVTASYSRIYALDAKTGRQLWAYEHRLPDDIRPCCDVVNRGPAIYGDKVYFGTLDARIVALNKNTGKVMWNEKFGDQKLGYTMTGAPFIIREKGGRVLLIHGNSGDEFGAQGWLFARDPDTGAEVWARPLVEGHVGRTDGKPSTPTGDANAPSWPRDKDGKLREAWEHGGGAPWQTASFDPDTNTIIIGAGNPAPWNTWERTKERDDPRNWDSLFTSGQAYVDASTGELKGFYQHTPNDAWDFSGNNSVVLFDYKDAKTGKLIKASAHADRNGFFYVTDRTKLATGAGYPNKPTSLINAWPFVDGINWAKSIDLKTGRPVENGKRPPLPEAGADKGKAVFVSPPFLGGTNWMPMSYSPDTGLFYIPANHWGMDYWTEQIHYKAGSAYLGQGFRIKRLYDDHIGTLRAIDPKTGKIVWENKEKFPLWGGTLTTAGGLLITGTSDGYVKAFDAKTGKELWKYQTGSGVVSVPITWEIDGEQYIGLSSGYGGAVPLWGGDMAELTKQVTQGGSYWVFKLPKAPSAKVSSK</sequence>
<evidence type="ECO:0000256" key="8">
    <source>
        <dbReference type="ARBA" id="ARBA00023002"/>
    </source>
</evidence>
<dbReference type="CDD" id="cd10277">
    <property type="entry name" value="PQQ_ADH_I"/>
    <property type="match status" value="1"/>
</dbReference>
<dbReference type="RefSeq" id="WP_019924931.1">
    <property type="nucleotide sequence ID" value="NZ_CP140152.1"/>
</dbReference>
<evidence type="ECO:0000313" key="13">
    <source>
        <dbReference type="EMBL" id="WQH05111.1"/>
    </source>
</evidence>
<keyword evidence="14" id="KW-1185">Reference proteome</keyword>
<dbReference type="Proteomes" id="UP001326110">
    <property type="component" value="Chromosome"/>
</dbReference>
<evidence type="ECO:0000256" key="3">
    <source>
        <dbReference type="ARBA" id="ARBA00008156"/>
    </source>
</evidence>
<dbReference type="EMBL" id="CP140152">
    <property type="protein sequence ID" value="WQH05111.1"/>
    <property type="molecule type" value="Genomic_DNA"/>
</dbReference>
<dbReference type="InterPro" id="IPR001479">
    <property type="entry name" value="Quinoprotein_DH_CS"/>
</dbReference>
<gene>
    <name evidence="13" type="ORF">SR858_01900</name>
</gene>
<keyword evidence="7" id="KW-0634">PQQ</keyword>
<evidence type="ECO:0000256" key="1">
    <source>
        <dbReference type="ARBA" id="ARBA00001931"/>
    </source>
</evidence>
<feature type="compositionally biased region" description="Basic and acidic residues" evidence="10">
    <location>
        <begin position="251"/>
        <end position="263"/>
    </location>
</feature>
<feature type="domain" description="Pyrrolo-quinoline quinone repeat" evidence="12">
    <location>
        <begin position="45"/>
        <end position="377"/>
    </location>
</feature>
<protein>
    <submittedName>
        <fullName evidence="13">Methanol/ethanol family PQQ-dependent dehydrogenase</fullName>
    </submittedName>
</protein>
<keyword evidence="9" id="KW-1015">Disulfide bond</keyword>
<dbReference type="PROSITE" id="PS00364">
    <property type="entry name" value="BACTERIAL_PQQ_2"/>
    <property type="match status" value="1"/>
</dbReference>
<dbReference type="InterPro" id="IPR017512">
    <property type="entry name" value="PQQ_MeOH/EtOH_DH"/>
</dbReference>
<dbReference type="SMART" id="SM00564">
    <property type="entry name" value="PQQ"/>
    <property type="match status" value="4"/>
</dbReference>
<name>A0ABZ0Y119_9BURK</name>
<dbReference type="PANTHER" id="PTHR32303:SF20">
    <property type="entry name" value="QUINOPROTEIN ETHANOL DEHYDROGENASE"/>
    <property type="match status" value="1"/>
</dbReference>
<evidence type="ECO:0000256" key="7">
    <source>
        <dbReference type="ARBA" id="ARBA00022891"/>
    </source>
</evidence>
<evidence type="ECO:0000256" key="11">
    <source>
        <dbReference type="SAM" id="SignalP"/>
    </source>
</evidence>
<evidence type="ECO:0000313" key="14">
    <source>
        <dbReference type="Proteomes" id="UP001326110"/>
    </source>
</evidence>
<reference evidence="13 14" key="1">
    <citation type="submission" date="2023-11" db="EMBL/GenBank/DDBJ databases">
        <title>MicrobeMod: A computational toolkit for identifying prokaryotic methylation and restriction-modification with nanopore sequencing.</title>
        <authorList>
            <person name="Crits-Christoph A."/>
            <person name="Kang S.C."/>
            <person name="Lee H."/>
            <person name="Ostrov N."/>
        </authorList>
    </citation>
    <scope>NUCLEOTIDE SEQUENCE [LARGE SCALE GENOMIC DNA]</scope>
    <source>
        <strain evidence="13 14">ATCC 25935</strain>
    </source>
</reference>
<comment type="subcellular location">
    <subcellularLocation>
        <location evidence="2">Periplasm</location>
    </subcellularLocation>
</comment>
<dbReference type="PANTHER" id="PTHR32303">
    <property type="entry name" value="QUINOPROTEIN ALCOHOL DEHYDROGENASE (CYTOCHROME C)"/>
    <property type="match status" value="1"/>
</dbReference>
<keyword evidence="8" id="KW-0560">Oxidoreductase</keyword>
<evidence type="ECO:0000256" key="2">
    <source>
        <dbReference type="ARBA" id="ARBA00004418"/>
    </source>
</evidence>
<dbReference type="NCBIfam" id="TIGR03075">
    <property type="entry name" value="PQQ_enz_alc_DH"/>
    <property type="match status" value="1"/>
</dbReference>
<comment type="cofactor">
    <cofactor evidence="1">
        <name>pyrroloquinoline quinone</name>
        <dbReference type="ChEBI" id="CHEBI:58442"/>
    </cofactor>
</comment>
<keyword evidence="4" id="KW-0479">Metal-binding</keyword>